<dbReference type="AlphaFoldDB" id="A0A7X8YHV4"/>
<evidence type="ECO:0000313" key="2">
    <source>
        <dbReference type="Proteomes" id="UP000535589"/>
    </source>
</evidence>
<dbReference type="EMBL" id="JABAIK010000015">
    <property type="protein sequence ID" value="NLS14094.1"/>
    <property type="molecule type" value="Genomic_DNA"/>
</dbReference>
<accession>A0A7X8YHV4</accession>
<organism evidence="1 2">
    <name type="scientific">Vibrio agarilyticus</name>
    <dbReference type="NCBI Taxonomy" id="2726741"/>
    <lineage>
        <taxon>Bacteria</taxon>
        <taxon>Pseudomonadati</taxon>
        <taxon>Pseudomonadota</taxon>
        <taxon>Gammaproteobacteria</taxon>
        <taxon>Vibrionales</taxon>
        <taxon>Vibrionaceae</taxon>
        <taxon>Vibrio</taxon>
    </lineage>
</organism>
<dbReference type="RefSeq" id="WP_168837188.1">
    <property type="nucleotide sequence ID" value="NZ_JABAIK010000015.1"/>
</dbReference>
<comment type="caution">
    <text evidence="1">The sequence shown here is derived from an EMBL/GenBank/DDBJ whole genome shotgun (WGS) entry which is preliminary data.</text>
</comment>
<dbReference type="Proteomes" id="UP000535589">
    <property type="component" value="Unassembled WGS sequence"/>
</dbReference>
<gene>
    <name evidence="1" type="ORF">HGP28_14475</name>
</gene>
<proteinExistence type="predicted"/>
<sequence length="509" mass="58109">MAKQQFYIPICVDNLAQFFAFGFITPASVFPIGHYIPDELSRHSNVIPLHRKPTTKSKIPAHGVKASRKEDAYAKSAIVVVTLDGVTPEPSESSTWLYLENILPTYCISEIIFEDQSAHEHFDYLTRTTGRVSDELLNRVKFKKGGFDKLLQSEDPSELVGVEGVLETNIDERPLGFEQNLLYKMSGYGAALALTYVMAKNGKVANDAFKVLSNVGANESDFASPLAIKVTKQYLFRDFEEDSLKYRIQDEFFDLLIKCGSNEKVLDKLIPFFDLDLGDPKATKFLRGLKTRLSDILKGKVESTKSEQMEVFRRVDRVSQFIDQIVTMFSLLDETEKLFTQPIHTISGEGYVNIAMAYGMRDKFYEVPKSVRQIEGLECFVIERMYEYFLTITNQTSEKVKQEFSLVPTLVDILDDSQTPQLKNVLSYKFDLVSKNLKQIVSVGEHTYVPEHPEKLIKILPSNESEFEAKMIAQRAFEDVDFNFILKLYEEEKALTKARMKLVNQLNKL</sequence>
<protein>
    <submittedName>
        <fullName evidence="1">Uncharacterized protein</fullName>
    </submittedName>
</protein>
<reference evidence="1 2" key="1">
    <citation type="submission" date="2020-04" db="EMBL/GenBank/DDBJ databases">
        <title>Vibrio sp. SM6, a novel species isolated from seawater.</title>
        <authorList>
            <person name="Wang X."/>
        </authorList>
    </citation>
    <scope>NUCLEOTIDE SEQUENCE [LARGE SCALE GENOMIC DNA]</scope>
    <source>
        <strain evidence="1 2">SM6</strain>
    </source>
</reference>
<name>A0A7X8YHV4_9VIBR</name>
<evidence type="ECO:0000313" key="1">
    <source>
        <dbReference type="EMBL" id="NLS14094.1"/>
    </source>
</evidence>
<keyword evidence="2" id="KW-1185">Reference proteome</keyword>